<evidence type="ECO:0000313" key="4">
    <source>
        <dbReference type="Proteomes" id="UP000235786"/>
    </source>
</evidence>
<protein>
    <recommendedName>
        <fullName evidence="2">Heterokaryon incompatibility domain-containing protein</fullName>
    </recommendedName>
</protein>
<evidence type="ECO:0000259" key="2">
    <source>
        <dbReference type="Pfam" id="PF06985"/>
    </source>
</evidence>
<sequence length="692" mass="78932">MTDMSQGVYSYHRLSQFRSIRLIEFAPPSRNTSEIELQIREFLLDAAPSYCALSYTWGDFNHLETLVCDDHLLEVTTNCKAAIQQLKWVLSTNPSLLLSGIGEQYLRNFPLSDTLRNCSPSLTDTAFGHFFLWVDAICIDQSHDTHAILERHNQLRLMCEIYMRAEHTIVWLGEDSDGSQQCLDVLSREYEGTSALVHLRENPFPTRMNMQGGRVFSSRLYNTPILQFLDPTSSLFHALDSLLLRPWFSRLWILQELTVSRKVSILCGSSLLPWDCLSSALSYISERSRQTNPIKTSLSSLTILPSYARSQPERKLVSESRIMPSSFKRAIRIADLRKDYQTSRGAGISLYHAIILGHRQQCKEPADRVWALAGLSHELAAVIPILSPSPQENENTISAATLRGHIIRAFIKTHDSRWFSLMLPFTYSYGGILSQLTPVSVLNYLWPGFTKPLTTYLEGILRYRIGDLSNSVRVPTVLGLILGVCSLYDIVHTSTVFFESFVGKFQLLRALFDDDELGGSPIYMNASGWVRGYQLSLMVLNRNTLSALLCLDQGSQKRYIKPVHWFMVLCNAYEILQAIVLNAMFAFCTWLVFMVTADFIISLCICAPATVVMAIVWDAKLWSGVLQFVAPFIAVVLLGMLVWWGRRRGWFRRRSHTRRKVVHFPEANDLAGWAQGSEYNRWANPRYKYAYY</sequence>
<dbReference type="OrthoDB" id="194358at2759"/>
<evidence type="ECO:0000313" key="3">
    <source>
        <dbReference type="EMBL" id="PMD42001.1"/>
    </source>
</evidence>
<dbReference type="Proteomes" id="UP000235786">
    <property type="component" value="Unassembled WGS sequence"/>
</dbReference>
<evidence type="ECO:0000256" key="1">
    <source>
        <dbReference type="SAM" id="Phobius"/>
    </source>
</evidence>
<feature type="transmembrane region" description="Helical" evidence="1">
    <location>
        <begin position="625"/>
        <end position="644"/>
    </location>
</feature>
<gene>
    <name evidence="3" type="ORF">L207DRAFT_631877</name>
</gene>
<dbReference type="EMBL" id="KZ613943">
    <property type="protein sequence ID" value="PMD42001.1"/>
    <property type="molecule type" value="Genomic_DNA"/>
</dbReference>
<keyword evidence="1" id="KW-1133">Transmembrane helix</keyword>
<keyword evidence="4" id="KW-1185">Reference proteome</keyword>
<dbReference type="PANTHER" id="PTHR24148">
    <property type="entry name" value="ANKYRIN REPEAT DOMAIN-CONTAINING PROTEIN 39 HOMOLOG-RELATED"/>
    <property type="match status" value="1"/>
</dbReference>
<keyword evidence="1" id="KW-0812">Transmembrane</keyword>
<name>A0A2J6RU12_HYAVF</name>
<feature type="transmembrane region" description="Helical" evidence="1">
    <location>
        <begin position="575"/>
        <end position="593"/>
    </location>
</feature>
<feature type="domain" description="Heterokaryon incompatibility" evidence="2">
    <location>
        <begin position="127"/>
        <end position="256"/>
    </location>
</feature>
<dbReference type="PANTHER" id="PTHR24148:SF64">
    <property type="entry name" value="HETEROKARYON INCOMPATIBILITY DOMAIN-CONTAINING PROTEIN"/>
    <property type="match status" value="1"/>
</dbReference>
<organism evidence="3 4">
    <name type="scientific">Hyaloscypha variabilis (strain UAMH 11265 / GT02V1 / F)</name>
    <name type="common">Meliniomyces variabilis</name>
    <dbReference type="NCBI Taxonomy" id="1149755"/>
    <lineage>
        <taxon>Eukaryota</taxon>
        <taxon>Fungi</taxon>
        <taxon>Dikarya</taxon>
        <taxon>Ascomycota</taxon>
        <taxon>Pezizomycotina</taxon>
        <taxon>Leotiomycetes</taxon>
        <taxon>Helotiales</taxon>
        <taxon>Hyaloscyphaceae</taxon>
        <taxon>Hyaloscypha</taxon>
        <taxon>Hyaloscypha variabilis</taxon>
    </lineage>
</organism>
<proteinExistence type="predicted"/>
<keyword evidence="1" id="KW-0472">Membrane</keyword>
<dbReference type="InterPro" id="IPR052895">
    <property type="entry name" value="HetReg/Transcr_Mod"/>
</dbReference>
<feature type="transmembrane region" description="Helical" evidence="1">
    <location>
        <begin position="600"/>
        <end position="619"/>
    </location>
</feature>
<reference evidence="3 4" key="1">
    <citation type="submission" date="2016-04" db="EMBL/GenBank/DDBJ databases">
        <title>A degradative enzymes factory behind the ericoid mycorrhizal symbiosis.</title>
        <authorList>
            <consortium name="DOE Joint Genome Institute"/>
            <person name="Martino E."/>
            <person name="Morin E."/>
            <person name="Grelet G."/>
            <person name="Kuo A."/>
            <person name="Kohler A."/>
            <person name="Daghino S."/>
            <person name="Barry K."/>
            <person name="Choi C."/>
            <person name="Cichocki N."/>
            <person name="Clum A."/>
            <person name="Copeland A."/>
            <person name="Hainaut M."/>
            <person name="Haridas S."/>
            <person name="Labutti K."/>
            <person name="Lindquist E."/>
            <person name="Lipzen A."/>
            <person name="Khouja H.-R."/>
            <person name="Murat C."/>
            <person name="Ohm R."/>
            <person name="Olson A."/>
            <person name="Spatafora J."/>
            <person name="Veneault-Fourrey C."/>
            <person name="Henrissat B."/>
            <person name="Grigoriev I."/>
            <person name="Martin F."/>
            <person name="Perotto S."/>
        </authorList>
    </citation>
    <scope>NUCLEOTIDE SEQUENCE [LARGE SCALE GENOMIC DNA]</scope>
    <source>
        <strain evidence="3 4">F</strain>
    </source>
</reference>
<dbReference type="Pfam" id="PF06985">
    <property type="entry name" value="HET"/>
    <property type="match status" value="1"/>
</dbReference>
<dbReference type="InterPro" id="IPR010730">
    <property type="entry name" value="HET"/>
</dbReference>
<accession>A0A2J6RU12</accession>
<dbReference type="AlphaFoldDB" id="A0A2J6RU12"/>